<organism evidence="2 3">
    <name type="scientific">Sphingomonas longa</name>
    <dbReference type="NCBI Taxonomy" id="2778730"/>
    <lineage>
        <taxon>Bacteria</taxon>
        <taxon>Pseudomonadati</taxon>
        <taxon>Pseudomonadota</taxon>
        <taxon>Alphaproteobacteria</taxon>
        <taxon>Sphingomonadales</taxon>
        <taxon>Sphingomonadaceae</taxon>
        <taxon>Sphingomonas</taxon>
    </lineage>
</organism>
<dbReference type="Proteomes" id="UP000763641">
    <property type="component" value="Unassembled WGS sequence"/>
</dbReference>
<evidence type="ECO:0000313" key="3">
    <source>
        <dbReference type="Proteomes" id="UP000763641"/>
    </source>
</evidence>
<keyword evidence="3" id="KW-1185">Reference proteome</keyword>
<dbReference type="InterPro" id="IPR046662">
    <property type="entry name" value="DUF6771"/>
</dbReference>
<evidence type="ECO:0000313" key="1">
    <source>
        <dbReference type="EMBL" id="MBM6577722.1"/>
    </source>
</evidence>
<name>A0ABS2DAA4_9SPHN</name>
<accession>A0ABS2DAA4</accession>
<dbReference type="RefSeq" id="WP_204199816.1">
    <property type="nucleotide sequence ID" value="NZ_JAFEMC010000004.1"/>
</dbReference>
<sequence length="57" mass="6081">MPSASLVDLVEKVLARAPEWVRVDLAARDPLQRQRAEETLAAMIASAISSTGDAESS</sequence>
<dbReference type="EMBL" id="JAFEMC010000005">
    <property type="protein sequence ID" value="MBM6577866.1"/>
    <property type="molecule type" value="Genomic_DNA"/>
</dbReference>
<dbReference type="Pfam" id="PF20561">
    <property type="entry name" value="DUF6771"/>
    <property type="match status" value="1"/>
</dbReference>
<reference evidence="2 3" key="1">
    <citation type="submission" date="2020-12" db="EMBL/GenBank/DDBJ databases">
        <title>Sphingomonas sp.</title>
        <authorList>
            <person name="Kim M.K."/>
        </authorList>
    </citation>
    <scope>NUCLEOTIDE SEQUENCE [LARGE SCALE GENOMIC DNA]</scope>
    <source>
        <strain evidence="2 3">BT552</strain>
    </source>
</reference>
<proteinExistence type="predicted"/>
<comment type="caution">
    <text evidence="2">The sequence shown here is derived from an EMBL/GenBank/DDBJ whole genome shotgun (WGS) entry which is preliminary data.</text>
</comment>
<protein>
    <submittedName>
        <fullName evidence="2">Uncharacterized protein</fullName>
    </submittedName>
</protein>
<dbReference type="EMBL" id="JAFEMC010000004">
    <property type="protein sequence ID" value="MBM6577722.1"/>
    <property type="molecule type" value="Genomic_DNA"/>
</dbReference>
<gene>
    <name evidence="1" type="ORF">ILT43_15175</name>
    <name evidence="2" type="ORF">ILT43_15900</name>
</gene>
<evidence type="ECO:0000313" key="2">
    <source>
        <dbReference type="EMBL" id="MBM6577866.1"/>
    </source>
</evidence>